<name>A0A1B6EB29_9HEMI</name>
<comment type="similarity">
    <text evidence="1">Belongs to the PPC synthetase family.</text>
</comment>
<dbReference type="Pfam" id="PF04127">
    <property type="entry name" value="DFP"/>
    <property type="match status" value="1"/>
</dbReference>
<dbReference type="InterPro" id="IPR035929">
    <property type="entry name" value="CoaB-like_sf"/>
</dbReference>
<dbReference type="GO" id="GO:0003824">
    <property type="term" value="F:catalytic activity"/>
    <property type="evidence" value="ECO:0007669"/>
    <property type="project" value="UniProtKB-ARBA"/>
</dbReference>
<dbReference type="EMBL" id="GEDC01002173">
    <property type="protein sequence ID" value="JAS35125.1"/>
    <property type="molecule type" value="Transcribed_RNA"/>
</dbReference>
<organism evidence="3">
    <name type="scientific">Clastoptera arizonana</name>
    <name type="common">Arizona spittle bug</name>
    <dbReference type="NCBI Taxonomy" id="38151"/>
    <lineage>
        <taxon>Eukaryota</taxon>
        <taxon>Metazoa</taxon>
        <taxon>Ecdysozoa</taxon>
        <taxon>Arthropoda</taxon>
        <taxon>Hexapoda</taxon>
        <taxon>Insecta</taxon>
        <taxon>Pterygota</taxon>
        <taxon>Neoptera</taxon>
        <taxon>Paraneoptera</taxon>
        <taxon>Hemiptera</taxon>
        <taxon>Auchenorrhyncha</taxon>
        <taxon>Cercopoidea</taxon>
        <taxon>Clastopteridae</taxon>
        <taxon>Clastoptera</taxon>
    </lineage>
</organism>
<accession>A0A1B6EB29</accession>
<dbReference type="InterPro" id="IPR007085">
    <property type="entry name" value="DNA/pantothenate-metab_flavo_C"/>
</dbReference>
<dbReference type="GO" id="GO:0015937">
    <property type="term" value="P:coenzyme A biosynthetic process"/>
    <property type="evidence" value="ECO:0007669"/>
    <property type="project" value="UniProtKB-ARBA"/>
</dbReference>
<dbReference type="AlphaFoldDB" id="A0A1B6EB29"/>
<reference evidence="3" key="1">
    <citation type="submission" date="2015-12" db="EMBL/GenBank/DDBJ databases">
        <title>De novo transcriptome assembly of four potential Pierce s Disease insect vectors from Arizona vineyards.</title>
        <authorList>
            <person name="Tassone E.E."/>
        </authorList>
    </citation>
    <scope>NUCLEOTIDE SEQUENCE</scope>
</reference>
<evidence type="ECO:0000259" key="2">
    <source>
        <dbReference type="Pfam" id="PF04127"/>
    </source>
</evidence>
<protein>
    <recommendedName>
        <fullName evidence="2">DNA/pantothenate metabolism flavoprotein C-terminal domain-containing protein</fullName>
    </recommendedName>
</protein>
<gene>
    <name evidence="3" type="ORF">g.9773</name>
</gene>
<evidence type="ECO:0000256" key="1">
    <source>
        <dbReference type="ARBA" id="ARBA00005703"/>
    </source>
</evidence>
<proteinExistence type="inferred from homology"/>
<evidence type="ECO:0000313" key="3">
    <source>
        <dbReference type="EMBL" id="JAS35125.1"/>
    </source>
</evidence>
<sequence length="308" mass="34675">MELWEKFYESNAVPENFEISKQKLKDFSKKHVNSRIVVVTSGGTIVPLEHNTVRFVDNFSAGTRGAASTEYFLESGYAVVFLYRLKSVEPFVRHFSGRTFLDKLEIINKDVENQGIQVKKDSINQILPVIKAYKSAVNEDKLLCLGFTSLADYLWLLRAICQQIADHGNLAMFYLAAAVSDFYIPASDMPVHKLQSGDGIPTVSFQLVPKMLKPLVALWVPKAFVVSFKLETNEDILISKARSSLEAYHHKLVIGNLLQSRRTKVILVTADSQTLIEMSKAEIEQGLEIEKKIVLSVIQLHSNFSSFS</sequence>
<dbReference type="PANTHER" id="PTHR12290">
    <property type="entry name" value="CORNICHON-RELATED"/>
    <property type="match status" value="1"/>
</dbReference>
<feature type="domain" description="DNA/pantothenate metabolism flavoprotein C-terminal" evidence="2">
    <location>
        <begin position="170"/>
        <end position="285"/>
    </location>
</feature>
<dbReference type="Gene3D" id="3.40.50.10300">
    <property type="entry name" value="CoaB-like"/>
    <property type="match status" value="1"/>
</dbReference>
<dbReference type="SUPFAM" id="SSF102645">
    <property type="entry name" value="CoaB-like"/>
    <property type="match status" value="1"/>
</dbReference>